<dbReference type="InterPro" id="IPR029044">
    <property type="entry name" value="Nucleotide-diphossugar_trans"/>
</dbReference>
<dbReference type="InterPro" id="IPR001173">
    <property type="entry name" value="Glyco_trans_2-like"/>
</dbReference>
<dbReference type="Gene3D" id="3.40.50.2000">
    <property type="entry name" value="Glycogen Phosphorylase B"/>
    <property type="match status" value="1"/>
</dbReference>
<evidence type="ECO:0000313" key="2">
    <source>
        <dbReference type="EMBL" id="GGK00029.1"/>
    </source>
</evidence>
<proteinExistence type="predicted"/>
<protein>
    <submittedName>
        <fullName evidence="2">Glycosyl transferase family protein</fullName>
    </submittedName>
</protein>
<dbReference type="SUPFAM" id="SSF53756">
    <property type="entry name" value="UDP-Glycosyltransferase/glycogen phosphorylase"/>
    <property type="match status" value="1"/>
</dbReference>
<keyword evidence="3" id="KW-1185">Reference proteome</keyword>
<name>A0ABQ2E800_9GAMM</name>
<evidence type="ECO:0000259" key="1">
    <source>
        <dbReference type="Pfam" id="PF00535"/>
    </source>
</evidence>
<accession>A0ABQ2E800</accession>
<dbReference type="SUPFAM" id="SSF53448">
    <property type="entry name" value="Nucleotide-diphospho-sugar transferases"/>
    <property type="match status" value="1"/>
</dbReference>
<sequence length="696" mass="75353">MSFSIADARFLAARAAGLLHRGLLSLRTRGLRSSWTRLREQLLPPRALREGLYLPAATPFAPFALATSGEPVASIVIPVYGQFTHTLACLRALAAHPPRAPFEVLVVDDGSGDETPELLPRIEGLRYHRRAANGGFIAACNDGAALARGRYLVLLNNDTVPQPGWLDALLDTFEAHPDAGLVGAQLLYPDGRLQDAGGMVFADGSAWSYGRFSDPTDPRYAYLRDTDYVSGAALAIPLRLFQDINGLDARYSPAYYEDTDLAFAVRETGYRVLHQPAAHVVHDEGATSGTDTLAGPKTAQARNQAIFLAHRREALAGHGRRREPTPATLHGHQRQVLVIDALTPQPDRDSGSFRLVNLMRLLRAEGAHVVFLPANLRYDGDYTDALRHLGIETWCAPHAASVPSWLAEHGARFDVVMVCRHYVASGFLPLLRRHAPQARLVFDTIDLHYLRETRTAEVTGDRALAQAAVRTRRQELAVIAAADTTLVVSAVEREVLAADAPDARVEVLSNLHSVAGPGLPFDQRRDLVFVGGFRHPPNVDAVRWFAGEVMPLVLARLPGVRFHCIGADVPPEVAALADAPGVTVHGYVPDITPYMDGCRLALAPLRYGAGVKGKVNLSMAHGQPVVATSCAAEGMHLVDGHDVLVADDATGFADAVVRAYGDRGLWERLAGNGLDNIARHFSADAARGVVRRVFID</sequence>
<dbReference type="Gene3D" id="3.90.550.10">
    <property type="entry name" value="Spore Coat Polysaccharide Biosynthesis Protein SpsA, Chain A"/>
    <property type="match status" value="1"/>
</dbReference>
<keyword evidence="2" id="KW-0808">Transferase</keyword>
<dbReference type="GO" id="GO:0016740">
    <property type="term" value="F:transferase activity"/>
    <property type="evidence" value="ECO:0007669"/>
    <property type="project" value="UniProtKB-KW"/>
</dbReference>
<comment type="caution">
    <text evidence="2">The sequence shown here is derived from an EMBL/GenBank/DDBJ whole genome shotgun (WGS) entry which is preliminary data.</text>
</comment>
<dbReference type="Proteomes" id="UP000599009">
    <property type="component" value="Unassembled WGS sequence"/>
</dbReference>
<feature type="domain" description="Glycosyltransferase 2-like" evidence="1">
    <location>
        <begin position="74"/>
        <end position="197"/>
    </location>
</feature>
<dbReference type="PANTHER" id="PTHR43179">
    <property type="entry name" value="RHAMNOSYLTRANSFERASE WBBL"/>
    <property type="match status" value="1"/>
</dbReference>
<dbReference type="RefSeq" id="WP_132985362.1">
    <property type="nucleotide sequence ID" value="NZ_BMME01000001.1"/>
</dbReference>
<reference evidence="3" key="1">
    <citation type="journal article" date="2019" name="Int. J. Syst. Evol. Microbiol.">
        <title>The Global Catalogue of Microorganisms (GCM) 10K type strain sequencing project: providing services to taxonomists for standard genome sequencing and annotation.</title>
        <authorList>
            <consortium name="The Broad Institute Genomics Platform"/>
            <consortium name="The Broad Institute Genome Sequencing Center for Infectious Disease"/>
            <person name="Wu L."/>
            <person name="Ma J."/>
        </authorList>
    </citation>
    <scope>NUCLEOTIDE SEQUENCE [LARGE SCALE GENOMIC DNA]</scope>
    <source>
        <strain evidence="3">CGMCC 1.8985</strain>
    </source>
</reference>
<dbReference type="EMBL" id="BMME01000001">
    <property type="protein sequence ID" value="GGK00029.1"/>
    <property type="molecule type" value="Genomic_DNA"/>
</dbReference>
<evidence type="ECO:0000313" key="3">
    <source>
        <dbReference type="Proteomes" id="UP000599009"/>
    </source>
</evidence>
<dbReference type="CDD" id="cd03801">
    <property type="entry name" value="GT4_PimA-like"/>
    <property type="match status" value="1"/>
</dbReference>
<gene>
    <name evidence="2" type="ORF">GCM10011394_06550</name>
</gene>
<dbReference type="CDD" id="cd04186">
    <property type="entry name" value="GT_2_like_c"/>
    <property type="match status" value="1"/>
</dbReference>
<dbReference type="Pfam" id="PF00535">
    <property type="entry name" value="Glycos_transf_2"/>
    <property type="match status" value="1"/>
</dbReference>
<organism evidence="2 3">
    <name type="scientific">Luteimonas terricola</name>
    <dbReference type="NCBI Taxonomy" id="645597"/>
    <lineage>
        <taxon>Bacteria</taxon>
        <taxon>Pseudomonadati</taxon>
        <taxon>Pseudomonadota</taxon>
        <taxon>Gammaproteobacteria</taxon>
        <taxon>Lysobacterales</taxon>
        <taxon>Lysobacteraceae</taxon>
        <taxon>Luteimonas</taxon>
    </lineage>
</organism>
<dbReference type="Pfam" id="PF13692">
    <property type="entry name" value="Glyco_trans_1_4"/>
    <property type="match status" value="1"/>
</dbReference>
<dbReference type="PANTHER" id="PTHR43179:SF7">
    <property type="entry name" value="RHAMNOSYLTRANSFERASE WBBL"/>
    <property type="match status" value="1"/>
</dbReference>